<name>A0A1F4TX23_UNCSA</name>
<dbReference type="PANTHER" id="PTHR43381">
    <property type="entry name" value="TRANSLATION INITIATION FACTOR IF-2-RELATED"/>
    <property type="match status" value="1"/>
</dbReference>
<dbReference type="EMBL" id="MEUF01000011">
    <property type="protein sequence ID" value="OGC36593.1"/>
    <property type="molecule type" value="Genomic_DNA"/>
</dbReference>
<dbReference type="Gene3D" id="3.40.50.10050">
    <property type="entry name" value="Translation initiation factor IF- 2, domain 3"/>
    <property type="match status" value="1"/>
</dbReference>
<reference evidence="9 10" key="1">
    <citation type="journal article" date="2016" name="Nat. Commun.">
        <title>Thousands of microbial genomes shed light on interconnected biogeochemical processes in an aquifer system.</title>
        <authorList>
            <person name="Anantharaman K."/>
            <person name="Brown C.T."/>
            <person name="Hug L.A."/>
            <person name="Sharon I."/>
            <person name="Castelle C.J."/>
            <person name="Probst A.J."/>
            <person name="Thomas B.C."/>
            <person name="Singh A."/>
            <person name="Wilkins M.J."/>
            <person name="Karaoz U."/>
            <person name="Brodie E.L."/>
            <person name="Williams K.H."/>
            <person name="Hubbard S.S."/>
            <person name="Banfield J.F."/>
        </authorList>
    </citation>
    <scope>NUCLEOTIDE SEQUENCE [LARGE SCALE GENOMIC DNA]</scope>
</reference>
<dbReference type="Pfam" id="PF11987">
    <property type="entry name" value="IF-2"/>
    <property type="match status" value="1"/>
</dbReference>
<dbReference type="SUPFAM" id="SSF52156">
    <property type="entry name" value="Initiation factor IF2/eIF5b, domain 3"/>
    <property type="match status" value="1"/>
</dbReference>
<dbReference type="InterPro" id="IPR015760">
    <property type="entry name" value="TIF_IF2"/>
</dbReference>
<comment type="similarity">
    <text evidence="1">Belongs to the TRAFAC class translation factor GTPase superfamily. Classic translation factor GTPase family. IF-2 subfamily.</text>
</comment>
<sequence>MNVSAKTGQGIDDLLEMILLLAEMEELTYNPAAPASGVVIESNLDARKGVTATLLVKEGALKTKDAIATESTFGPVKNIKTWQGENLSEAAASTPIEVIGLVGVPFVGETWQVEKNIEEAEKKSARKKEIEEPKRKHLEVVNLEEGQKILNIILKADAIGTLEAIRQSLEAIGQEKVVLRIIEESTGEISDHDIQLASSAGAPIFSFRVKLKSALQDLVEREGVKIKSFEIIYELIQSVREGMGELLDPEILKNKLGEMEILAIFKIDGRKKIIGGRVRDGLIQRGAKVDIFRDGEYIGDGRITQLQHDKKDIAEVGKGKECGLLVESDQEIKIGDTLENYKEEKRKQTL</sequence>
<gene>
    <name evidence="9" type="ORF">A2311_00260</name>
</gene>
<evidence type="ECO:0000256" key="6">
    <source>
        <dbReference type="ARBA" id="ARBA00023134"/>
    </source>
</evidence>
<dbReference type="Pfam" id="PF22042">
    <property type="entry name" value="EF-G_D2"/>
    <property type="match status" value="1"/>
</dbReference>
<evidence type="ECO:0000259" key="8">
    <source>
        <dbReference type="Pfam" id="PF22042"/>
    </source>
</evidence>
<evidence type="ECO:0000256" key="2">
    <source>
        <dbReference type="ARBA" id="ARBA00020675"/>
    </source>
</evidence>
<dbReference type="FunFam" id="3.40.50.10050:FF:000001">
    <property type="entry name" value="Translation initiation factor IF-2"/>
    <property type="match status" value="1"/>
</dbReference>
<dbReference type="InterPro" id="IPR036925">
    <property type="entry name" value="TIF_IF2_dom3_sf"/>
</dbReference>
<dbReference type="Proteomes" id="UP000178951">
    <property type="component" value="Unassembled WGS sequence"/>
</dbReference>
<evidence type="ECO:0000256" key="3">
    <source>
        <dbReference type="ARBA" id="ARBA00022540"/>
    </source>
</evidence>
<proteinExistence type="inferred from homology"/>
<keyword evidence="3" id="KW-0396">Initiation factor</keyword>
<evidence type="ECO:0000256" key="1">
    <source>
        <dbReference type="ARBA" id="ARBA00007733"/>
    </source>
</evidence>
<evidence type="ECO:0000256" key="5">
    <source>
        <dbReference type="ARBA" id="ARBA00022917"/>
    </source>
</evidence>
<dbReference type="InterPro" id="IPR053905">
    <property type="entry name" value="EF-G-like_DII"/>
</dbReference>
<dbReference type="Gene3D" id="2.40.30.10">
    <property type="entry name" value="Translation factors"/>
    <property type="match status" value="2"/>
</dbReference>
<dbReference type="CDD" id="cd03692">
    <property type="entry name" value="mtIF2_IVc"/>
    <property type="match status" value="1"/>
</dbReference>
<evidence type="ECO:0000313" key="10">
    <source>
        <dbReference type="Proteomes" id="UP000178951"/>
    </source>
</evidence>
<keyword evidence="4" id="KW-0547">Nucleotide-binding</keyword>
<protein>
    <recommendedName>
        <fullName evidence="2">Translation initiation factor IF-2</fullName>
    </recommendedName>
</protein>
<dbReference type="GO" id="GO:0005525">
    <property type="term" value="F:GTP binding"/>
    <property type="evidence" value="ECO:0007669"/>
    <property type="project" value="UniProtKB-KW"/>
</dbReference>
<dbReference type="STRING" id="1802583.A2311_00260"/>
<dbReference type="FunFam" id="2.40.30.10:FF:000008">
    <property type="entry name" value="Translation initiation factor IF-2"/>
    <property type="match status" value="1"/>
</dbReference>
<dbReference type="PANTHER" id="PTHR43381:SF4">
    <property type="entry name" value="EUKARYOTIC TRANSLATION INITIATION FACTOR 5B"/>
    <property type="match status" value="1"/>
</dbReference>
<dbReference type="GO" id="GO:0003743">
    <property type="term" value="F:translation initiation factor activity"/>
    <property type="evidence" value="ECO:0007669"/>
    <property type="project" value="UniProtKB-KW"/>
</dbReference>
<accession>A0A1F4TX23</accession>
<dbReference type="InterPro" id="IPR009000">
    <property type="entry name" value="Transl_B-barrel_sf"/>
</dbReference>
<dbReference type="AlphaFoldDB" id="A0A1F4TX23"/>
<evidence type="ECO:0000313" key="9">
    <source>
        <dbReference type="EMBL" id="OGC36593.1"/>
    </source>
</evidence>
<dbReference type="InterPro" id="IPR023115">
    <property type="entry name" value="TIF_IF2_dom3"/>
</dbReference>
<evidence type="ECO:0000256" key="4">
    <source>
        <dbReference type="ARBA" id="ARBA00022741"/>
    </source>
</evidence>
<feature type="domain" description="Elongation factor G-like" evidence="8">
    <location>
        <begin position="34"/>
        <end position="111"/>
    </location>
</feature>
<comment type="caution">
    <text evidence="9">The sequence shown here is derived from an EMBL/GenBank/DDBJ whole genome shotgun (WGS) entry which is preliminary data.</text>
</comment>
<dbReference type="SUPFAM" id="SSF50447">
    <property type="entry name" value="Translation proteins"/>
    <property type="match status" value="2"/>
</dbReference>
<keyword evidence="6" id="KW-0342">GTP-binding</keyword>
<keyword evidence="5" id="KW-0648">Protein biosynthesis</keyword>
<dbReference type="GO" id="GO:0005737">
    <property type="term" value="C:cytoplasm"/>
    <property type="evidence" value="ECO:0007669"/>
    <property type="project" value="TreeGrafter"/>
</dbReference>
<evidence type="ECO:0000259" key="7">
    <source>
        <dbReference type="Pfam" id="PF11987"/>
    </source>
</evidence>
<organism evidence="9 10">
    <name type="scientific">candidate division WOR-1 bacterium RIFOXYB2_FULL_48_7</name>
    <dbReference type="NCBI Taxonomy" id="1802583"/>
    <lineage>
        <taxon>Bacteria</taxon>
        <taxon>Bacillati</taxon>
        <taxon>Saganbacteria</taxon>
    </lineage>
</organism>
<feature type="domain" description="Translation initiation factor IF- 2" evidence="7">
    <location>
        <begin position="133"/>
        <end position="239"/>
    </location>
</feature>